<accession>A0A2S4MIW1</accession>
<proteinExistence type="predicted"/>
<name>A0A2S4MIW1_9BURK</name>
<evidence type="ECO:0000313" key="1">
    <source>
        <dbReference type="EMBL" id="POR54549.1"/>
    </source>
</evidence>
<organism evidence="1 2">
    <name type="scientific">Paraburkholderia eburnea</name>
    <dbReference type="NCBI Taxonomy" id="1189126"/>
    <lineage>
        <taxon>Bacteria</taxon>
        <taxon>Pseudomonadati</taxon>
        <taxon>Pseudomonadota</taxon>
        <taxon>Betaproteobacteria</taxon>
        <taxon>Burkholderiales</taxon>
        <taxon>Burkholderiaceae</taxon>
        <taxon>Paraburkholderia</taxon>
    </lineage>
</organism>
<dbReference type="AlphaFoldDB" id="A0A2S4MIW1"/>
<protein>
    <recommendedName>
        <fullName evidence="3">Winged helix-turn-helix DNA-binding protein</fullName>
    </recommendedName>
</protein>
<dbReference type="OrthoDB" id="6169353at2"/>
<gene>
    <name evidence="1" type="ORF">B0G62_102157</name>
</gene>
<evidence type="ECO:0008006" key="3">
    <source>
        <dbReference type="Google" id="ProtNLM"/>
    </source>
</evidence>
<evidence type="ECO:0000313" key="2">
    <source>
        <dbReference type="Proteomes" id="UP000237381"/>
    </source>
</evidence>
<reference evidence="1 2" key="1">
    <citation type="submission" date="2018-01" db="EMBL/GenBank/DDBJ databases">
        <title>Genomic Encyclopedia of Type Strains, Phase III (KMG-III): the genomes of soil and plant-associated and newly described type strains.</title>
        <authorList>
            <person name="Whitman W."/>
        </authorList>
    </citation>
    <scope>NUCLEOTIDE SEQUENCE [LARGE SCALE GENOMIC DNA]</scope>
    <source>
        <strain evidence="1 2">JCM 18070</strain>
    </source>
</reference>
<sequence>MRTTHTQRAAYDALEGGARRTQKQMILDLFYTPHLTLTRQEIADRTNMRLGSVCGRVRELIDDAKLVVHGMQKCAATGQQNETLGLPAAN</sequence>
<dbReference type="EMBL" id="PQGA01000002">
    <property type="protein sequence ID" value="POR54549.1"/>
    <property type="molecule type" value="Genomic_DNA"/>
</dbReference>
<dbReference type="RefSeq" id="WP_103703115.1">
    <property type="nucleotide sequence ID" value="NZ_PQGA01000002.1"/>
</dbReference>
<keyword evidence="2" id="KW-1185">Reference proteome</keyword>
<dbReference type="Proteomes" id="UP000237381">
    <property type="component" value="Unassembled WGS sequence"/>
</dbReference>
<comment type="caution">
    <text evidence="1">The sequence shown here is derived from an EMBL/GenBank/DDBJ whole genome shotgun (WGS) entry which is preliminary data.</text>
</comment>